<dbReference type="PANTHER" id="PTHR45138">
    <property type="entry name" value="REGULATORY COMPONENTS OF SENSORY TRANSDUCTION SYSTEM"/>
    <property type="match status" value="1"/>
</dbReference>
<evidence type="ECO:0000256" key="2">
    <source>
        <dbReference type="ARBA" id="ARBA00012528"/>
    </source>
</evidence>
<feature type="domain" description="GGDEF" evidence="9">
    <location>
        <begin position="501"/>
        <end position="625"/>
    </location>
</feature>
<evidence type="ECO:0000256" key="4">
    <source>
        <dbReference type="ARBA" id="ARBA00022692"/>
    </source>
</evidence>
<dbReference type="EMBL" id="CP032101">
    <property type="protein sequence ID" value="AXX86860.1"/>
    <property type="molecule type" value="Genomic_DNA"/>
</dbReference>
<dbReference type="InterPro" id="IPR000160">
    <property type="entry name" value="GGDEF_dom"/>
</dbReference>
<keyword evidence="5 8" id="KW-1133">Transmembrane helix</keyword>
<protein>
    <recommendedName>
        <fullName evidence="2">diguanylate cyclase</fullName>
        <ecNumber evidence="2">2.7.7.65</ecNumber>
    </recommendedName>
</protein>
<comment type="subcellular location">
    <subcellularLocation>
        <location evidence="1">Cell membrane</location>
        <topology evidence="1">Multi-pass membrane protein</topology>
    </subcellularLocation>
</comment>
<dbReference type="RefSeq" id="WP_118897376.1">
    <property type="nucleotide sequence ID" value="NZ_CP032101.1"/>
</dbReference>
<dbReference type="GO" id="GO:0052621">
    <property type="term" value="F:diguanylate cyclase activity"/>
    <property type="evidence" value="ECO:0007669"/>
    <property type="project" value="UniProtKB-EC"/>
</dbReference>
<dbReference type="PROSITE" id="PS50887">
    <property type="entry name" value="GGDEF"/>
    <property type="match status" value="1"/>
</dbReference>
<dbReference type="InterPro" id="IPR050469">
    <property type="entry name" value="Diguanylate_Cyclase"/>
</dbReference>
<accession>A0A347TJT2</accession>
<dbReference type="KEGG" id="amar:AMRN_1112"/>
<evidence type="ECO:0000256" key="6">
    <source>
        <dbReference type="ARBA" id="ARBA00023136"/>
    </source>
</evidence>
<dbReference type="SMART" id="SM00267">
    <property type="entry name" value="GGDEF"/>
    <property type="match status" value="1"/>
</dbReference>
<dbReference type="Proteomes" id="UP000264693">
    <property type="component" value="Chromosome"/>
</dbReference>
<dbReference type="Pfam" id="PF00990">
    <property type="entry name" value="GGDEF"/>
    <property type="match status" value="1"/>
</dbReference>
<evidence type="ECO:0000256" key="1">
    <source>
        <dbReference type="ARBA" id="ARBA00004651"/>
    </source>
</evidence>
<evidence type="ECO:0000313" key="10">
    <source>
        <dbReference type="EMBL" id="AXX86860.1"/>
    </source>
</evidence>
<reference evidence="10 11" key="1">
    <citation type="submission" date="2018-08" db="EMBL/GenBank/DDBJ databases">
        <title>Complete genome of the Arcobacter marinus type strain JCM 15502.</title>
        <authorList>
            <person name="Miller W.G."/>
            <person name="Yee E."/>
            <person name="Huynh S."/>
            <person name="Parker C.T."/>
        </authorList>
    </citation>
    <scope>NUCLEOTIDE SEQUENCE [LARGE SCALE GENOMIC DNA]</scope>
    <source>
        <strain evidence="10 11">JCM 15502</strain>
    </source>
</reference>
<dbReference type="SUPFAM" id="SSF103190">
    <property type="entry name" value="Sensory domain-like"/>
    <property type="match status" value="1"/>
</dbReference>
<keyword evidence="4 8" id="KW-0812">Transmembrane</keyword>
<evidence type="ECO:0000256" key="7">
    <source>
        <dbReference type="ARBA" id="ARBA00034247"/>
    </source>
</evidence>
<dbReference type="SUPFAM" id="SSF55073">
    <property type="entry name" value="Nucleotide cyclase"/>
    <property type="match status" value="1"/>
</dbReference>
<sequence length="625" mass="73297">MKKIILKKLLFRNYLKTSLISIFFIGTLLICAYFWTNKNIINSSIDFLLKDANENTTKLINKEISTLRIKLHEVTSLLKILKAEHEFFFENINEINYIKKQKIDINYAGDGVYYKQKNNGGSSVVLLSKDKLTNKMKEKIFKTENFDRSFRTIIDENPSILAVYFNSYDNMNRYYPFIKDVYKVFSSDTNLKDYNFYNQATLKENPMKSSVWTKPYFDPVKKEWIISCIVPIYNNNFLEGVTGIDVSLDSFTKNFFDFNLPYETKSMIIDKSGTILAMSKDLNNIFDIKKSKNPDKNKQINTTILRPNEFNIISNEKFKNIFTKNNYLKNSNSRIKIKNKEYMIFINKIRINDWKVVSLLPVENLLSSVKNLEKKHLKIGYFLITFIIIFYLIFLVFLYHKSKQFVESINVSLKDMVRFTQKLVTNKPVNKVPFSGIYEIDKLAKNFNNLSLELTQRTQKLVQTEALKLVNEKLANTDALTGIYNRRFLDDFAKEFNCKPTTLSVILFDIDDFKQINDNFGHDTGDKVIKKLINIIDTSVRQSDCIIRLGGDEFLLLLKDSKEKDAYIVVEKILNKIEENNKKENNNIVFNVSYGISEYKNNHRTINELIIEADETMYKNKKLRK</sequence>
<dbReference type="NCBIfam" id="TIGR00254">
    <property type="entry name" value="GGDEF"/>
    <property type="match status" value="1"/>
</dbReference>
<dbReference type="Gene3D" id="3.30.70.270">
    <property type="match status" value="1"/>
</dbReference>
<feature type="transmembrane region" description="Helical" evidence="8">
    <location>
        <begin position="379"/>
        <end position="399"/>
    </location>
</feature>
<evidence type="ECO:0000313" key="11">
    <source>
        <dbReference type="Proteomes" id="UP000264693"/>
    </source>
</evidence>
<keyword evidence="6 8" id="KW-0472">Membrane</keyword>
<dbReference type="PANTHER" id="PTHR45138:SF9">
    <property type="entry name" value="DIGUANYLATE CYCLASE DGCM-RELATED"/>
    <property type="match status" value="1"/>
</dbReference>
<name>A0A347TJT2_9BACT</name>
<dbReference type="InterPro" id="IPR029151">
    <property type="entry name" value="Sensor-like_sf"/>
</dbReference>
<proteinExistence type="predicted"/>
<dbReference type="CDD" id="cd01949">
    <property type="entry name" value="GGDEF"/>
    <property type="match status" value="1"/>
</dbReference>
<feature type="transmembrane region" description="Helical" evidence="8">
    <location>
        <begin position="14"/>
        <end position="35"/>
    </location>
</feature>
<dbReference type="GO" id="GO:0005886">
    <property type="term" value="C:plasma membrane"/>
    <property type="evidence" value="ECO:0007669"/>
    <property type="project" value="UniProtKB-SubCell"/>
</dbReference>
<keyword evidence="3" id="KW-1003">Cell membrane</keyword>
<dbReference type="InterPro" id="IPR033479">
    <property type="entry name" value="dCache_1"/>
</dbReference>
<dbReference type="InterPro" id="IPR029787">
    <property type="entry name" value="Nucleotide_cyclase"/>
</dbReference>
<evidence type="ECO:0000259" key="9">
    <source>
        <dbReference type="PROSITE" id="PS50887"/>
    </source>
</evidence>
<dbReference type="InterPro" id="IPR043128">
    <property type="entry name" value="Rev_trsase/Diguanyl_cyclase"/>
</dbReference>
<evidence type="ECO:0000256" key="5">
    <source>
        <dbReference type="ARBA" id="ARBA00022989"/>
    </source>
</evidence>
<gene>
    <name evidence="10" type="ORF">AMRN_1112</name>
</gene>
<dbReference type="CDD" id="cd12913">
    <property type="entry name" value="PDC1_MCP_like"/>
    <property type="match status" value="1"/>
</dbReference>
<dbReference type="EC" id="2.7.7.65" evidence="2"/>
<dbReference type="Pfam" id="PF02743">
    <property type="entry name" value="dCache_1"/>
    <property type="match status" value="1"/>
</dbReference>
<dbReference type="Gene3D" id="3.30.450.20">
    <property type="entry name" value="PAS domain"/>
    <property type="match status" value="1"/>
</dbReference>
<organism evidence="10 11">
    <name type="scientific">Malaciobacter marinus</name>
    <dbReference type="NCBI Taxonomy" id="505249"/>
    <lineage>
        <taxon>Bacteria</taxon>
        <taxon>Pseudomonadati</taxon>
        <taxon>Campylobacterota</taxon>
        <taxon>Epsilonproteobacteria</taxon>
        <taxon>Campylobacterales</taxon>
        <taxon>Arcobacteraceae</taxon>
        <taxon>Malaciobacter</taxon>
    </lineage>
</organism>
<dbReference type="AlphaFoldDB" id="A0A347TJT2"/>
<evidence type="ECO:0000256" key="3">
    <source>
        <dbReference type="ARBA" id="ARBA00022475"/>
    </source>
</evidence>
<evidence type="ECO:0000256" key="8">
    <source>
        <dbReference type="SAM" id="Phobius"/>
    </source>
</evidence>
<comment type="catalytic activity">
    <reaction evidence="7">
        <text>2 GTP = 3',3'-c-di-GMP + 2 diphosphate</text>
        <dbReference type="Rhea" id="RHEA:24898"/>
        <dbReference type="ChEBI" id="CHEBI:33019"/>
        <dbReference type="ChEBI" id="CHEBI:37565"/>
        <dbReference type="ChEBI" id="CHEBI:58805"/>
        <dbReference type="EC" id="2.7.7.65"/>
    </reaction>
</comment>